<dbReference type="SUPFAM" id="SSF52096">
    <property type="entry name" value="ClpP/crotonase"/>
    <property type="match status" value="1"/>
</dbReference>
<feature type="region of interest" description="Disordered" evidence="2">
    <location>
        <begin position="353"/>
        <end position="372"/>
    </location>
</feature>
<evidence type="ECO:0008006" key="5">
    <source>
        <dbReference type="Google" id="ProtNLM"/>
    </source>
</evidence>
<reference evidence="3 4" key="1">
    <citation type="submission" date="2019-04" db="EMBL/GenBank/DDBJ databases">
        <authorList>
            <person name="Feng G."/>
            <person name="Zhang J."/>
            <person name="Zhu H."/>
        </authorList>
    </citation>
    <scope>NUCLEOTIDE SEQUENCE [LARGE SCALE GENOMIC DNA]</scope>
    <source>
        <strain evidence="3 4">92R-1</strain>
    </source>
</reference>
<dbReference type="OrthoDB" id="883430at2"/>
<evidence type="ECO:0000313" key="4">
    <source>
        <dbReference type="Proteomes" id="UP000298337"/>
    </source>
</evidence>
<feature type="coiled-coil region" evidence="1">
    <location>
        <begin position="316"/>
        <end position="350"/>
    </location>
</feature>
<evidence type="ECO:0000313" key="3">
    <source>
        <dbReference type="EMBL" id="TGE08753.1"/>
    </source>
</evidence>
<evidence type="ECO:0000256" key="1">
    <source>
        <dbReference type="SAM" id="Coils"/>
    </source>
</evidence>
<feature type="compositionally biased region" description="Low complexity" evidence="2">
    <location>
        <begin position="355"/>
        <end position="369"/>
    </location>
</feature>
<dbReference type="EMBL" id="SRLA01000002">
    <property type="protein sequence ID" value="TGE08753.1"/>
    <property type="molecule type" value="Genomic_DNA"/>
</dbReference>
<keyword evidence="4" id="KW-1185">Reference proteome</keyword>
<name>A0A4Z0P8R3_9BACT</name>
<organism evidence="3 4">
    <name type="scientific">Hymenobacter fodinae</name>
    <dbReference type="NCBI Taxonomy" id="2510796"/>
    <lineage>
        <taxon>Bacteria</taxon>
        <taxon>Pseudomonadati</taxon>
        <taxon>Bacteroidota</taxon>
        <taxon>Cytophagia</taxon>
        <taxon>Cytophagales</taxon>
        <taxon>Hymenobacteraceae</taxon>
        <taxon>Hymenobacter</taxon>
    </lineage>
</organism>
<dbReference type="InterPro" id="IPR029045">
    <property type="entry name" value="ClpP/crotonase-like_dom_sf"/>
</dbReference>
<keyword evidence="1" id="KW-0175">Coiled coil</keyword>
<accession>A0A4Z0P8R3</accession>
<dbReference type="RefSeq" id="WP_135434663.1">
    <property type="nucleotide sequence ID" value="NZ_SRLA01000002.1"/>
</dbReference>
<comment type="caution">
    <text evidence="3">The sequence shown here is derived from an EMBL/GenBank/DDBJ whole genome shotgun (WGS) entry which is preliminary data.</text>
</comment>
<dbReference type="Gene3D" id="3.90.226.10">
    <property type="entry name" value="2-enoyl-CoA Hydratase, Chain A, domain 1"/>
    <property type="match status" value="1"/>
</dbReference>
<dbReference type="Proteomes" id="UP000298337">
    <property type="component" value="Unassembled WGS sequence"/>
</dbReference>
<dbReference type="InterPro" id="IPR023562">
    <property type="entry name" value="ClpP/TepA"/>
</dbReference>
<dbReference type="Pfam" id="PF00574">
    <property type="entry name" value="CLP_protease"/>
    <property type="match status" value="1"/>
</dbReference>
<proteinExistence type="predicted"/>
<evidence type="ECO:0000256" key="2">
    <source>
        <dbReference type="SAM" id="MobiDB-lite"/>
    </source>
</evidence>
<gene>
    <name evidence="3" type="ORF">EU556_13790</name>
</gene>
<dbReference type="AlphaFoldDB" id="A0A4Z0P8R3"/>
<sequence>MKVAKVNFGESIGSGSDFWGTTLQEIRYLVEGYAAFDSSLTPQYPEVVELHFWKCYGGEVFEGYAIYNYLRDLVKQGVKVISYSHGLTASIAVLIFLAADERYADHASQAFTHKPICDLGCYANSDDMREAADSLDKIQLQIAEVYVARAGITMEQANNYLNSNAWQTADEMVASGFATAKSTDVLVAPAGAEKVLNFLKLPIKPQNMAITPAEETNIVNKVVDAVKALFKNNAPEPATPAAAPAPEAKNLAVTLAEEKGTVYVDAAGDDIAQGDMVYSDADMTTAAADDTYALADGRSITVVAGAITSVTEAANVVENNAALEAAEKRATDAERELAIVNNKLKLAQNKLASVPGSTGNPTPAGATGTVNKSVGGAKNSGSLFAVTKI</sequence>
<protein>
    <recommendedName>
        <fullName evidence="5">ATP-dependent Clp protease proteolytic subunit</fullName>
    </recommendedName>
</protein>